<comment type="caution">
    <text evidence="2">The sequence shown here is derived from an EMBL/GenBank/DDBJ whole genome shotgun (WGS) entry which is preliminary data.</text>
</comment>
<evidence type="ECO:0000313" key="2">
    <source>
        <dbReference type="EMBL" id="CAG14123.1"/>
    </source>
</evidence>
<evidence type="ECO:0000256" key="1">
    <source>
        <dbReference type="SAM" id="MobiDB-lite"/>
    </source>
</evidence>
<feature type="compositionally biased region" description="Low complexity" evidence="1">
    <location>
        <begin position="46"/>
        <end position="61"/>
    </location>
</feature>
<dbReference type="EMBL" id="CAAE01020499">
    <property type="protein sequence ID" value="CAG14123.1"/>
    <property type="molecule type" value="Genomic_DNA"/>
</dbReference>
<dbReference type="AlphaFoldDB" id="Q4RBW0"/>
<reference evidence="2" key="2">
    <citation type="submission" date="2004-02" db="EMBL/GenBank/DDBJ databases">
        <authorList>
            <consortium name="Genoscope"/>
            <consortium name="Whitehead Institute Centre for Genome Research"/>
        </authorList>
    </citation>
    <scope>NUCLEOTIDE SEQUENCE</scope>
</reference>
<feature type="region of interest" description="Disordered" evidence="1">
    <location>
        <begin position="44"/>
        <end position="74"/>
    </location>
</feature>
<protein>
    <submittedName>
        <fullName evidence="2">(spotted green pufferfish) hypothetical protein</fullName>
    </submittedName>
</protein>
<dbReference type="KEGG" id="tng:GSTEN00037970G001"/>
<name>Q4RBW0_TETNG</name>
<accession>Q4RBW0</accession>
<reference evidence="2" key="1">
    <citation type="journal article" date="2004" name="Nature">
        <title>Genome duplication in the teleost fish Tetraodon nigroviridis reveals the early vertebrate proto-karyotype.</title>
        <authorList>
            <person name="Jaillon O."/>
            <person name="Aury J.-M."/>
            <person name="Brunet F."/>
            <person name="Petit J.-L."/>
            <person name="Stange-Thomann N."/>
            <person name="Mauceli E."/>
            <person name="Bouneau L."/>
            <person name="Fischer C."/>
            <person name="Ozouf-Costaz C."/>
            <person name="Bernot A."/>
            <person name="Nicaud S."/>
            <person name="Jaffe D."/>
            <person name="Fisher S."/>
            <person name="Lutfalla G."/>
            <person name="Dossat C."/>
            <person name="Segurens B."/>
            <person name="Dasilva C."/>
            <person name="Salanoubat M."/>
            <person name="Levy M."/>
            <person name="Boudet N."/>
            <person name="Castellano S."/>
            <person name="Anthouard V."/>
            <person name="Jubin C."/>
            <person name="Castelli V."/>
            <person name="Katinka M."/>
            <person name="Vacherie B."/>
            <person name="Biemont C."/>
            <person name="Skalli Z."/>
            <person name="Cattolico L."/>
            <person name="Poulain J."/>
            <person name="De Berardinis V."/>
            <person name="Cruaud C."/>
            <person name="Duprat S."/>
            <person name="Brottier P."/>
            <person name="Coutanceau J.-P."/>
            <person name="Gouzy J."/>
            <person name="Parra G."/>
            <person name="Lardier G."/>
            <person name="Chapple C."/>
            <person name="McKernan K.J."/>
            <person name="McEwan P."/>
            <person name="Bosak S."/>
            <person name="Kellis M."/>
            <person name="Volff J.-N."/>
            <person name="Guigo R."/>
            <person name="Zody M.C."/>
            <person name="Mesirov J."/>
            <person name="Lindblad-Toh K."/>
            <person name="Birren B."/>
            <person name="Nusbaum C."/>
            <person name="Kahn D."/>
            <person name="Robinson-Rechavi M."/>
            <person name="Laudet V."/>
            <person name="Schachter V."/>
            <person name="Quetier F."/>
            <person name="Saurin W."/>
            <person name="Scarpelli C."/>
            <person name="Wincker P."/>
            <person name="Lander E.S."/>
            <person name="Weissenbach J."/>
            <person name="Roest Crollius H."/>
        </authorList>
    </citation>
    <scope>NUCLEOTIDE SEQUENCE [LARGE SCALE GENOMIC DNA]</scope>
</reference>
<proteinExistence type="predicted"/>
<sequence>SSGSQWTSWISRNSMNDGKVKHSLMISVNQTASIILATISFYRNKPGPTGVRGPQGPQGQRGETGHVGRSGPLG</sequence>
<gene>
    <name evidence="2" type="ORF">GSTENG00037970001</name>
</gene>
<organism evidence="2">
    <name type="scientific">Tetraodon nigroviridis</name>
    <name type="common">Spotted green pufferfish</name>
    <name type="synonym">Chelonodon nigroviridis</name>
    <dbReference type="NCBI Taxonomy" id="99883"/>
    <lineage>
        <taxon>Eukaryota</taxon>
        <taxon>Metazoa</taxon>
        <taxon>Chordata</taxon>
        <taxon>Craniata</taxon>
        <taxon>Vertebrata</taxon>
        <taxon>Euteleostomi</taxon>
        <taxon>Actinopterygii</taxon>
        <taxon>Neopterygii</taxon>
        <taxon>Teleostei</taxon>
        <taxon>Neoteleostei</taxon>
        <taxon>Acanthomorphata</taxon>
        <taxon>Eupercaria</taxon>
        <taxon>Tetraodontiformes</taxon>
        <taxon>Tetradontoidea</taxon>
        <taxon>Tetraodontidae</taxon>
        <taxon>Tetraodon</taxon>
    </lineage>
</organism>
<feature type="non-terminal residue" evidence="2">
    <location>
        <position position="74"/>
    </location>
</feature>
<feature type="non-terminal residue" evidence="2">
    <location>
        <position position="1"/>
    </location>
</feature>